<accession>A0A3P8B0P3</accession>
<evidence type="ECO:0000313" key="1">
    <source>
        <dbReference type="EMBL" id="VDO97903.1"/>
    </source>
</evidence>
<proteinExistence type="predicted"/>
<dbReference type="AlphaFoldDB" id="A0A3P8B0P3"/>
<keyword evidence="2" id="KW-1185">Reference proteome</keyword>
<reference evidence="1 2" key="1">
    <citation type="submission" date="2018-11" db="EMBL/GenBank/DDBJ databases">
        <authorList>
            <consortium name="Pathogen Informatics"/>
        </authorList>
    </citation>
    <scope>NUCLEOTIDE SEQUENCE [LARGE SCALE GENOMIC DNA]</scope>
    <source>
        <strain>Denwood</strain>
        <strain evidence="2">Zambia</strain>
    </source>
</reference>
<dbReference type="EMBL" id="UZAL01007280">
    <property type="protein sequence ID" value="VDO97903.1"/>
    <property type="molecule type" value="Genomic_DNA"/>
</dbReference>
<sequence>MSDEHTCITVLMFRLVLEPCTFCFKRQCII</sequence>
<name>A0A3P8B0P3_9TREM</name>
<protein>
    <submittedName>
        <fullName evidence="1">Uncharacterized protein</fullName>
    </submittedName>
</protein>
<organism evidence="1 2">
    <name type="scientific">Schistosoma mattheei</name>
    <dbReference type="NCBI Taxonomy" id="31246"/>
    <lineage>
        <taxon>Eukaryota</taxon>
        <taxon>Metazoa</taxon>
        <taxon>Spiralia</taxon>
        <taxon>Lophotrochozoa</taxon>
        <taxon>Platyhelminthes</taxon>
        <taxon>Trematoda</taxon>
        <taxon>Digenea</taxon>
        <taxon>Strigeidida</taxon>
        <taxon>Schistosomatoidea</taxon>
        <taxon>Schistosomatidae</taxon>
        <taxon>Schistosoma</taxon>
    </lineage>
</organism>
<evidence type="ECO:0000313" key="2">
    <source>
        <dbReference type="Proteomes" id="UP000269396"/>
    </source>
</evidence>
<gene>
    <name evidence="1" type="ORF">SMTD_LOCUS3664</name>
</gene>
<dbReference type="Proteomes" id="UP000269396">
    <property type="component" value="Unassembled WGS sequence"/>
</dbReference>